<feature type="signal peptide" evidence="8">
    <location>
        <begin position="1"/>
        <end position="22"/>
    </location>
</feature>
<organism evidence="10 11">
    <name type="scientific">Microdochium bolleyi</name>
    <dbReference type="NCBI Taxonomy" id="196109"/>
    <lineage>
        <taxon>Eukaryota</taxon>
        <taxon>Fungi</taxon>
        <taxon>Dikarya</taxon>
        <taxon>Ascomycota</taxon>
        <taxon>Pezizomycotina</taxon>
        <taxon>Sordariomycetes</taxon>
        <taxon>Xylariomycetidae</taxon>
        <taxon>Xylariales</taxon>
        <taxon>Microdochiaceae</taxon>
        <taxon>Microdochium</taxon>
    </lineage>
</organism>
<protein>
    <submittedName>
        <fullName evidence="10">WSC domain-domain-containing protein</fullName>
    </submittedName>
</protein>
<keyword evidence="5" id="KW-0472">Membrane</keyword>
<dbReference type="PROSITE" id="PS51212">
    <property type="entry name" value="WSC"/>
    <property type="match status" value="3"/>
</dbReference>
<keyword evidence="2" id="KW-0812">Transmembrane</keyword>
<dbReference type="SMART" id="SM00321">
    <property type="entry name" value="WSC"/>
    <property type="match status" value="3"/>
</dbReference>
<dbReference type="OrthoDB" id="4751377at2759"/>
<evidence type="ECO:0000256" key="1">
    <source>
        <dbReference type="ARBA" id="ARBA00004167"/>
    </source>
</evidence>
<dbReference type="Proteomes" id="UP000070501">
    <property type="component" value="Unassembled WGS sequence"/>
</dbReference>
<dbReference type="InterPro" id="IPR002889">
    <property type="entry name" value="WSC_carb-bd"/>
</dbReference>
<comment type="subcellular location">
    <subcellularLocation>
        <location evidence="1">Membrane</location>
        <topology evidence="1">Single-pass membrane protein</topology>
    </subcellularLocation>
</comment>
<evidence type="ECO:0000313" key="10">
    <source>
        <dbReference type="EMBL" id="KXJ84927.1"/>
    </source>
</evidence>
<gene>
    <name evidence="10" type="ORF">Micbo1qcDRAFT_128850</name>
</gene>
<evidence type="ECO:0000256" key="6">
    <source>
        <dbReference type="ARBA" id="ARBA00023180"/>
    </source>
</evidence>
<dbReference type="PANTHER" id="PTHR24269">
    <property type="entry name" value="KREMEN PROTEIN"/>
    <property type="match status" value="1"/>
</dbReference>
<keyword evidence="3 8" id="KW-0732">Signal</keyword>
<evidence type="ECO:0000256" key="4">
    <source>
        <dbReference type="ARBA" id="ARBA00022989"/>
    </source>
</evidence>
<sequence length="465" mass="48494">MVHSSIKVATTLLLAAISVISSAILQGTTLGPPRVDGGTTFLGCFSDHPADGPALDGLHTTSPLMTIAACARSCSEYRLFGLEHATNCYCGNELRRDSVRRPKCECSMKCAGDASERCGGVERIAIYKNDNIGTSAPTSITVPTTPASTTSMSSTESSITKLWTGDSSYTQSSSIESTSTEASLTEISYTITSLASTTLPSATPSSISLPSPSVSENSSAETTQVVGSNLFATTDGSTLTGAPTSSRYAGFMYHGCYADPSHLTLSGAVSRDAEMTLDKCAAQCKDYSFFGAEDGASCYCGTSLSTADSAVKLDDDNCSIPCLGDTSQTCGSTRVLSIYYKAPAADYSLPKNHATLGYWRYKSCWISGTGSGITNGQSPRVESQLTVETCADACEAEGSPYFAVVSGSECICGDVLEGSAAPEFECGQYCDGDYTEWCGGPSRLSVSSPPQESLGGSDNCRRSIV</sequence>
<feature type="compositionally biased region" description="Polar residues" evidence="7">
    <location>
        <begin position="446"/>
        <end position="456"/>
    </location>
</feature>
<feature type="domain" description="WSC" evidence="9">
    <location>
        <begin position="38"/>
        <end position="130"/>
    </location>
</feature>
<dbReference type="InterPro" id="IPR051836">
    <property type="entry name" value="Kremen_rcpt"/>
</dbReference>
<feature type="domain" description="WSC" evidence="9">
    <location>
        <begin position="358"/>
        <end position="450"/>
    </location>
</feature>
<dbReference type="STRING" id="196109.A0A136IIW1"/>
<accession>A0A136IIW1</accession>
<dbReference type="PANTHER" id="PTHR24269:SF16">
    <property type="entry name" value="PROTEIN SLG1"/>
    <property type="match status" value="1"/>
</dbReference>
<name>A0A136IIW1_9PEZI</name>
<evidence type="ECO:0000256" key="2">
    <source>
        <dbReference type="ARBA" id="ARBA00022692"/>
    </source>
</evidence>
<dbReference type="AlphaFoldDB" id="A0A136IIW1"/>
<feature type="domain" description="WSC" evidence="9">
    <location>
        <begin position="250"/>
        <end position="342"/>
    </location>
</feature>
<evidence type="ECO:0000256" key="5">
    <source>
        <dbReference type="ARBA" id="ARBA00023136"/>
    </source>
</evidence>
<keyword evidence="4" id="KW-1133">Transmembrane helix</keyword>
<reference evidence="11" key="1">
    <citation type="submission" date="2016-02" db="EMBL/GenBank/DDBJ databases">
        <title>Draft genome sequence of Microdochium bolleyi, a fungal endophyte of beachgrass.</title>
        <authorList>
            <consortium name="DOE Joint Genome Institute"/>
            <person name="David A.S."/>
            <person name="May G."/>
            <person name="Haridas S."/>
            <person name="Lim J."/>
            <person name="Wang M."/>
            <person name="Labutti K."/>
            <person name="Lipzen A."/>
            <person name="Barry K."/>
            <person name="Grigoriev I.V."/>
        </authorList>
    </citation>
    <scope>NUCLEOTIDE SEQUENCE [LARGE SCALE GENOMIC DNA]</scope>
    <source>
        <strain evidence="11">J235TASD1</strain>
    </source>
</reference>
<evidence type="ECO:0000256" key="7">
    <source>
        <dbReference type="SAM" id="MobiDB-lite"/>
    </source>
</evidence>
<dbReference type="Pfam" id="PF01822">
    <property type="entry name" value="WSC"/>
    <property type="match status" value="3"/>
</dbReference>
<feature type="chain" id="PRO_5007292699" evidence="8">
    <location>
        <begin position="23"/>
        <end position="465"/>
    </location>
</feature>
<evidence type="ECO:0000259" key="9">
    <source>
        <dbReference type="PROSITE" id="PS51212"/>
    </source>
</evidence>
<keyword evidence="11" id="KW-1185">Reference proteome</keyword>
<dbReference type="InParanoid" id="A0A136IIW1"/>
<evidence type="ECO:0000256" key="8">
    <source>
        <dbReference type="SAM" id="SignalP"/>
    </source>
</evidence>
<evidence type="ECO:0000256" key="3">
    <source>
        <dbReference type="ARBA" id="ARBA00022729"/>
    </source>
</evidence>
<dbReference type="EMBL" id="KQ964310">
    <property type="protein sequence ID" value="KXJ84927.1"/>
    <property type="molecule type" value="Genomic_DNA"/>
</dbReference>
<proteinExistence type="predicted"/>
<feature type="region of interest" description="Disordered" evidence="7">
    <location>
        <begin position="446"/>
        <end position="465"/>
    </location>
</feature>
<dbReference type="GO" id="GO:0005886">
    <property type="term" value="C:plasma membrane"/>
    <property type="evidence" value="ECO:0007669"/>
    <property type="project" value="TreeGrafter"/>
</dbReference>
<keyword evidence="6" id="KW-0325">Glycoprotein</keyword>
<evidence type="ECO:0000313" key="11">
    <source>
        <dbReference type="Proteomes" id="UP000070501"/>
    </source>
</evidence>